<dbReference type="Pfam" id="PF22580">
    <property type="entry name" value="KYNU_C"/>
    <property type="match status" value="1"/>
</dbReference>
<keyword evidence="3 4" id="KW-0663">Pyridoxal phosphate</keyword>
<dbReference type="InterPro" id="IPR015424">
    <property type="entry name" value="PyrdxlP-dep_Trfase"/>
</dbReference>
<feature type="binding site" evidence="4">
    <location>
        <position position="132"/>
    </location>
    <ligand>
        <name>pyridoxal 5'-phosphate</name>
        <dbReference type="ChEBI" id="CHEBI:597326"/>
    </ligand>
</feature>
<dbReference type="GO" id="GO:0005737">
    <property type="term" value="C:cytoplasm"/>
    <property type="evidence" value="ECO:0007669"/>
    <property type="project" value="UniProtKB-SubCell"/>
</dbReference>
<sequence length="481" mass="52503">MTKTTADILAAASSAALRTPELAAELDAADDLASLRGEFILPTNTSIGASLAAQSRPNESCTYLCGNSLGAMPKRAETLVREELGVWATQAVEGHFKHALKRDWLTAADLTHPTLAQLLGAEESEVVCMGTLTANLHLMMNTFYKPTAGRNKILCEARAFPSDQASPTLPSCINYAFASQAIAHGLDPKEVVIELSPRSGEFYLRNEDVLDAIEQHGQALALVLFPGIQYYTGQAFDMPAITKAAHSQGAICAWDLAHGIGNLELHLHDWEVDFAVWCSYKYLNAGPGAIAGLYVHRNWDEKERPRHAGWWGHELATRFQMPPHFKPIPGAQGFQQSNPSVLTIAALLGSLEVFKAAGGMGPLRRKAVTLTLYLERALQASTRFVRPEEAASYPDTGNPAFTIITPADPQFRGSQLSLLILPVSRHELMEQVFAAMLARGVLGDERRPNVIRLAPTALYNTFEECRYAAVALDEAFDTIEH</sequence>
<reference evidence="7 8" key="1">
    <citation type="journal article" date="2016" name="Mol. Biol. Evol.">
        <title>Comparative Genomics of Early-Diverging Mushroom-Forming Fungi Provides Insights into the Origins of Lignocellulose Decay Capabilities.</title>
        <authorList>
            <person name="Nagy L.G."/>
            <person name="Riley R."/>
            <person name="Tritt A."/>
            <person name="Adam C."/>
            <person name="Daum C."/>
            <person name="Floudas D."/>
            <person name="Sun H."/>
            <person name="Yadav J.S."/>
            <person name="Pangilinan J."/>
            <person name="Larsson K.H."/>
            <person name="Matsuura K."/>
            <person name="Barry K."/>
            <person name="Labutti K."/>
            <person name="Kuo R."/>
            <person name="Ohm R.A."/>
            <person name="Bhattacharya S.S."/>
            <person name="Shirouzu T."/>
            <person name="Yoshinaga Y."/>
            <person name="Martin F.M."/>
            <person name="Grigoriev I.V."/>
            <person name="Hibbett D.S."/>
        </authorList>
    </citation>
    <scope>NUCLEOTIDE SEQUENCE [LARGE SCALE GENOMIC DNA]</scope>
    <source>
        <strain evidence="7 8">HHB12029</strain>
    </source>
</reference>
<comment type="pathway">
    <text evidence="4 5">Amino-acid degradation; L-kynurenine degradation; L-alanine and anthranilate from L-kynurenine: step 1/1.</text>
</comment>
<dbReference type="PIRSF" id="PIRSF038800">
    <property type="entry name" value="KYNU"/>
    <property type="match status" value="1"/>
</dbReference>
<dbReference type="GO" id="GO:0034354">
    <property type="term" value="P:'de novo' NAD+ biosynthetic process from L-tryptophan"/>
    <property type="evidence" value="ECO:0007669"/>
    <property type="project" value="UniProtKB-UniRule"/>
</dbReference>
<dbReference type="Pfam" id="PF00266">
    <property type="entry name" value="Aminotran_5"/>
    <property type="match status" value="1"/>
</dbReference>
<dbReference type="Proteomes" id="UP000077266">
    <property type="component" value="Unassembled WGS sequence"/>
</dbReference>
<dbReference type="HAMAP" id="MF_01970">
    <property type="entry name" value="Kynureninase"/>
    <property type="match status" value="1"/>
</dbReference>
<comment type="function">
    <text evidence="4 5">Catalyzes the cleavage of L-kynurenine (L-Kyn) and L-3-hydroxykynurenine (L-3OHKyn) into anthranilic acid (AA) and 3-hydroxyanthranilic acid (3-OHAA), respectively.</text>
</comment>
<evidence type="ECO:0000313" key="8">
    <source>
        <dbReference type="Proteomes" id="UP000077266"/>
    </source>
</evidence>
<dbReference type="InterPro" id="IPR000192">
    <property type="entry name" value="Aminotrans_V_dom"/>
</dbReference>
<comment type="subunit">
    <text evidence="4 5">Homodimer.</text>
</comment>
<dbReference type="EMBL" id="KV426225">
    <property type="protein sequence ID" value="KZV84416.1"/>
    <property type="molecule type" value="Genomic_DNA"/>
</dbReference>
<keyword evidence="2 4" id="KW-0378">Hydrolase</keyword>
<feature type="binding site" evidence="4">
    <location>
        <begin position="160"/>
        <end position="163"/>
    </location>
    <ligand>
        <name>pyridoxal 5'-phosphate</name>
        <dbReference type="ChEBI" id="CHEBI:597326"/>
    </ligand>
</feature>
<proteinExistence type="inferred from homology"/>
<feature type="modified residue" description="N6-(pyridoxal phosphate)lysine" evidence="4">
    <location>
        <position position="281"/>
    </location>
</feature>
<dbReference type="Gene3D" id="3.90.1150.10">
    <property type="entry name" value="Aspartate Aminotransferase, domain 1"/>
    <property type="match status" value="1"/>
</dbReference>
<evidence type="ECO:0000256" key="5">
    <source>
        <dbReference type="PIRNR" id="PIRNR038800"/>
    </source>
</evidence>
<dbReference type="GO" id="GO:0019805">
    <property type="term" value="P:quinolinate biosynthetic process"/>
    <property type="evidence" value="ECO:0007669"/>
    <property type="project" value="UniProtKB-UniRule"/>
</dbReference>
<evidence type="ECO:0000259" key="6">
    <source>
        <dbReference type="Pfam" id="PF00266"/>
    </source>
</evidence>
<dbReference type="InterPro" id="IPR015422">
    <property type="entry name" value="PyrdxlP-dep_Trfase_small"/>
</dbReference>
<dbReference type="UniPathway" id="UPA00334">
    <property type="reaction ID" value="UER00455"/>
</dbReference>
<feature type="binding site" evidence="4">
    <location>
        <position position="258"/>
    </location>
    <ligand>
        <name>pyridoxal 5'-phosphate</name>
        <dbReference type="ChEBI" id="CHEBI:597326"/>
    </ligand>
</feature>
<comment type="catalytic activity">
    <reaction evidence="4 5">
        <text>L-kynurenine + H2O = anthranilate + L-alanine + H(+)</text>
        <dbReference type="Rhea" id="RHEA:16813"/>
        <dbReference type="ChEBI" id="CHEBI:15377"/>
        <dbReference type="ChEBI" id="CHEBI:15378"/>
        <dbReference type="ChEBI" id="CHEBI:16567"/>
        <dbReference type="ChEBI" id="CHEBI:57959"/>
        <dbReference type="ChEBI" id="CHEBI:57972"/>
        <dbReference type="EC" id="3.7.1.3"/>
    </reaction>
</comment>
<protein>
    <recommendedName>
        <fullName evidence="4 5">Kynureninase</fullName>
        <ecNumber evidence="4 5">3.7.1.3</ecNumber>
    </recommendedName>
    <alternativeName>
        <fullName evidence="4">Biosynthesis of nicotinic acid protein 5</fullName>
    </alternativeName>
    <alternativeName>
        <fullName evidence="4">L-kynurenine hydrolase</fullName>
    </alternativeName>
</protein>
<evidence type="ECO:0000256" key="2">
    <source>
        <dbReference type="ARBA" id="ARBA00022801"/>
    </source>
</evidence>
<dbReference type="EC" id="3.7.1.3" evidence="4 5"/>
<evidence type="ECO:0000256" key="1">
    <source>
        <dbReference type="ARBA" id="ARBA00022642"/>
    </source>
</evidence>
<feature type="binding site" evidence="4">
    <location>
        <position position="280"/>
    </location>
    <ligand>
        <name>pyridoxal 5'-phosphate</name>
        <dbReference type="ChEBI" id="CHEBI:597326"/>
    </ligand>
</feature>
<feature type="binding site" evidence="4">
    <location>
        <position position="310"/>
    </location>
    <ligand>
        <name>pyridoxal 5'-phosphate</name>
        <dbReference type="ChEBI" id="CHEBI:597326"/>
    </ligand>
</feature>
<dbReference type="STRING" id="1314781.A0A165DF94"/>
<gene>
    <name evidence="4" type="primary">BNA5</name>
    <name evidence="7" type="ORF">EXIGLDRAFT_624259</name>
</gene>
<comment type="subcellular location">
    <subcellularLocation>
        <location evidence="4 5">Cytoplasm</location>
    </subcellularLocation>
</comment>
<dbReference type="InterPro" id="IPR015421">
    <property type="entry name" value="PyrdxlP-dep_Trfase_major"/>
</dbReference>
<feature type="domain" description="Aminotransferase class V" evidence="6">
    <location>
        <begin position="218"/>
        <end position="391"/>
    </location>
</feature>
<dbReference type="UniPathway" id="UPA00253">
    <property type="reaction ID" value="UER00329"/>
</dbReference>
<comment type="pathway">
    <text evidence="4 5">Cofactor biosynthesis; NAD(+) biosynthesis; quinolinate from L-kynurenine: step 2/3.</text>
</comment>
<evidence type="ECO:0000313" key="7">
    <source>
        <dbReference type="EMBL" id="KZV84416.1"/>
    </source>
</evidence>
<dbReference type="GO" id="GO:0030429">
    <property type="term" value="F:kynureninase activity"/>
    <property type="evidence" value="ECO:0007669"/>
    <property type="project" value="UniProtKB-UniRule"/>
</dbReference>
<dbReference type="InParanoid" id="A0A165DF94"/>
<dbReference type="GO" id="GO:0097053">
    <property type="term" value="P:L-kynurenine catabolic process"/>
    <property type="evidence" value="ECO:0007669"/>
    <property type="project" value="UniProtKB-UniRule"/>
</dbReference>
<dbReference type="GO" id="GO:0043420">
    <property type="term" value="P:anthranilate metabolic process"/>
    <property type="evidence" value="ECO:0007669"/>
    <property type="project" value="UniProtKB-UniRule"/>
</dbReference>
<dbReference type="FunFam" id="3.40.640.10:FF:000031">
    <property type="entry name" value="Kynureninase"/>
    <property type="match status" value="1"/>
</dbReference>
<comment type="similarity">
    <text evidence="4 5">Belongs to the kynureninase family.</text>
</comment>
<organism evidence="7 8">
    <name type="scientific">Exidia glandulosa HHB12029</name>
    <dbReference type="NCBI Taxonomy" id="1314781"/>
    <lineage>
        <taxon>Eukaryota</taxon>
        <taxon>Fungi</taxon>
        <taxon>Dikarya</taxon>
        <taxon>Basidiomycota</taxon>
        <taxon>Agaricomycotina</taxon>
        <taxon>Agaricomycetes</taxon>
        <taxon>Auriculariales</taxon>
        <taxon>Exidiaceae</taxon>
        <taxon>Exidia</taxon>
    </lineage>
</organism>
<dbReference type="PANTHER" id="PTHR14084">
    <property type="entry name" value="KYNURENINASE"/>
    <property type="match status" value="1"/>
</dbReference>
<comment type="catalytic activity">
    <reaction evidence="5">
        <text>3-hydroxy-L-kynurenine + H2O = 3-hydroxyanthranilate + L-alanine + H(+)</text>
        <dbReference type="Rhea" id="RHEA:25143"/>
        <dbReference type="ChEBI" id="CHEBI:15377"/>
        <dbReference type="ChEBI" id="CHEBI:15378"/>
        <dbReference type="ChEBI" id="CHEBI:36559"/>
        <dbReference type="ChEBI" id="CHEBI:57972"/>
        <dbReference type="ChEBI" id="CHEBI:58125"/>
        <dbReference type="EC" id="3.7.1.3"/>
    </reaction>
</comment>
<comment type="caution">
    <text evidence="4">Lacks conserved residue(s) required for the propagation of feature annotation.</text>
</comment>
<keyword evidence="4 5" id="KW-0963">Cytoplasm</keyword>
<feature type="binding site" evidence="4">
    <location>
        <position position="338"/>
    </location>
    <ligand>
        <name>pyridoxal 5'-phosphate</name>
        <dbReference type="ChEBI" id="CHEBI:597326"/>
    </ligand>
</feature>
<name>A0A165DF94_EXIGL</name>
<dbReference type="Gene3D" id="3.40.640.10">
    <property type="entry name" value="Type I PLP-dependent aspartate aminotransferase-like (Major domain)"/>
    <property type="match status" value="1"/>
</dbReference>
<feature type="binding site" evidence="4">
    <location>
        <position position="255"/>
    </location>
    <ligand>
        <name>pyridoxal 5'-phosphate</name>
        <dbReference type="ChEBI" id="CHEBI:597326"/>
    </ligand>
</feature>
<dbReference type="OrthoDB" id="5978656at2759"/>
<dbReference type="NCBIfam" id="TIGR01814">
    <property type="entry name" value="kynureninase"/>
    <property type="match status" value="1"/>
</dbReference>
<keyword evidence="8" id="KW-1185">Reference proteome</keyword>
<dbReference type="GO" id="GO:0019441">
    <property type="term" value="P:L-tryptophan catabolic process to kynurenine"/>
    <property type="evidence" value="ECO:0007669"/>
    <property type="project" value="TreeGrafter"/>
</dbReference>
<evidence type="ECO:0000256" key="3">
    <source>
        <dbReference type="ARBA" id="ARBA00022898"/>
    </source>
</evidence>
<comment type="cofactor">
    <cofactor evidence="4 5">
        <name>pyridoxal 5'-phosphate</name>
        <dbReference type="ChEBI" id="CHEBI:597326"/>
    </cofactor>
</comment>
<dbReference type="AlphaFoldDB" id="A0A165DF94"/>
<dbReference type="SUPFAM" id="SSF53383">
    <property type="entry name" value="PLP-dependent transferases"/>
    <property type="match status" value="1"/>
</dbReference>
<feature type="binding site" evidence="4">
    <location>
        <position position="133"/>
    </location>
    <ligand>
        <name>pyridoxal 5'-phosphate</name>
        <dbReference type="ChEBI" id="CHEBI:597326"/>
    </ligand>
</feature>
<keyword evidence="1 4" id="KW-0662">Pyridine nucleotide biosynthesis</keyword>
<evidence type="ECO:0000256" key="4">
    <source>
        <dbReference type="HAMAP-Rule" id="MF_03017"/>
    </source>
</evidence>
<accession>A0A165DF94</accession>
<dbReference type="GO" id="GO:0030170">
    <property type="term" value="F:pyridoxal phosphate binding"/>
    <property type="evidence" value="ECO:0007669"/>
    <property type="project" value="UniProtKB-UniRule"/>
</dbReference>
<dbReference type="InterPro" id="IPR010111">
    <property type="entry name" value="Kynureninase"/>
</dbReference>
<dbReference type="PANTHER" id="PTHR14084:SF0">
    <property type="entry name" value="KYNURENINASE"/>
    <property type="match status" value="1"/>
</dbReference>